<dbReference type="Proteomes" id="UP000179352">
    <property type="component" value="Unassembled WGS sequence"/>
</dbReference>
<reference evidence="2 3" key="1">
    <citation type="journal article" date="2016" name="Nat. Commun.">
        <title>Thousands of microbial genomes shed light on interconnected biogeochemical processes in an aquifer system.</title>
        <authorList>
            <person name="Anantharaman K."/>
            <person name="Brown C.T."/>
            <person name="Hug L.A."/>
            <person name="Sharon I."/>
            <person name="Castelle C.J."/>
            <person name="Probst A.J."/>
            <person name="Thomas B.C."/>
            <person name="Singh A."/>
            <person name="Wilkins M.J."/>
            <person name="Karaoz U."/>
            <person name="Brodie E.L."/>
            <person name="Williams K.H."/>
            <person name="Hubbard S.S."/>
            <person name="Banfield J.F."/>
        </authorList>
    </citation>
    <scope>NUCLEOTIDE SEQUENCE [LARGE SCALE GENOMIC DNA]</scope>
</reference>
<feature type="region of interest" description="Disordered" evidence="1">
    <location>
        <begin position="72"/>
        <end position="98"/>
    </location>
</feature>
<organism evidence="2 3">
    <name type="scientific">Candidatus Nomurabacteria bacterium RIFCSPLOWO2_01_FULL_39_17</name>
    <dbReference type="NCBI Taxonomy" id="1801770"/>
    <lineage>
        <taxon>Bacteria</taxon>
        <taxon>Candidatus Nomuraibacteriota</taxon>
    </lineage>
</organism>
<sequence length="98" mass="11151">MKIRSAVQLDGLLALIGEQNVAGCKKALKDRVRIWVFRKEAEVNSERELTAEEKEFCVRRLASGEQWAGIFRRPESTPEPGVTYSSDHDVHGNRIGRR</sequence>
<comment type="caution">
    <text evidence="2">The sequence shown here is derived from an EMBL/GenBank/DDBJ whole genome shotgun (WGS) entry which is preliminary data.</text>
</comment>
<proteinExistence type="predicted"/>
<dbReference type="AlphaFoldDB" id="A0A1F6WV88"/>
<dbReference type="EMBL" id="MFUU01000018">
    <property type="protein sequence ID" value="OGI85789.1"/>
    <property type="molecule type" value="Genomic_DNA"/>
</dbReference>
<name>A0A1F6WV88_9BACT</name>
<accession>A0A1F6WV88</accession>
<evidence type="ECO:0000313" key="2">
    <source>
        <dbReference type="EMBL" id="OGI85789.1"/>
    </source>
</evidence>
<evidence type="ECO:0000256" key="1">
    <source>
        <dbReference type="SAM" id="MobiDB-lite"/>
    </source>
</evidence>
<evidence type="ECO:0000313" key="3">
    <source>
        <dbReference type="Proteomes" id="UP000179352"/>
    </source>
</evidence>
<gene>
    <name evidence="2" type="ORF">A3A01_00645</name>
</gene>
<protein>
    <submittedName>
        <fullName evidence="2">Uncharacterized protein</fullName>
    </submittedName>
</protein>